<reference evidence="1" key="1">
    <citation type="journal article" date="2014" name="Front. Microbiol.">
        <title>High frequency of phylogenetically diverse reductive dehalogenase-homologous genes in deep subseafloor sedimentary metagenomes.</title>
        <authorList>
            <person name="Kawai M."/>
            <person name="Futagami T."/>
            <person name="Toyoda A."/>
            <person name="Takaki Y."/>
            <person name="Nishi S."/>
            <person name="Hori S."/>
            <person name="Arai W."/>
            <person name="Tsubouchi T."/>
            <person name="Morono Y."/>
            <person name="Uchiyama I."/>
            <person name="Ito T."/>
            <person name="Fujiyama A."/>
            <person name="Inagaki F."/>
            <person name="Takami H."/>
        </authorList>
    </citation>
    <scope>NUCLEOTIDE SEQUENCE</scope>
    <source>
        <strain evidence="1">Expedition CK06-06</strain>
    </source>
</reference>
<dbReference type="SUPFAM" id="SSF51905">
    <property type="entry name" value="FAD/NAD(P)-binding domain"/>
    <property type="match status" value="1"/>
</dbReference>
<name>X1PPA9_9ZZZZ</name>
<dbReference type="Gene3D" id="3.40.50.720">
    <property type="entry name" value="NAD(P)-binding Rossmann-like Domain"/>
    <property type="match status" value="1"/>
</dbReference>
<organism evidence="1">
    <name type="scientific">marine sediment metagenome</name>
    <dbReference type="NCBI Taxonomy" id="412755"/>
    <lineage>
        <taxon>unclassified sequences</taxon>
        <taxon>metagenomes</taxon>
        <taxon>ecological metagenomes</taxon>
    </lineage>
</organism>
<proteinExistence type="predicted"/>
<sequence>MNKKIAVLGAGNGGYTMAADLSMVGYEVNLYELPEYAENLKPIIERGGIEIVSCTPAGEEPWN</sequence>
<dbReference type="EMBL" id="BARV01029394">
    <property type="protein sequence ID" value="GAI44351.1"/>
    <property type="molecule type" value="Genomic_DNA"/>
</dbReference>
<evidence type="ECO:0008006" key="2">
    <source>
        <dbReference type="Google" id="ProtNLM"/>
    </source>
</evidence>
<dbReference type="InterPro" id="IPR036188">
    <property type="entry name" value="FAD/NAD-bd_sf"/>
</dbReference>
<dbReference type="AlphaFoldDB" id="X1PPA9"/>
<comment type="caution">
    <text evidence="1">The sequence shown here is derived from an EMBL/GenBank/DDBJ whole genome shotgun (WGS) entry which is preliminary data.</text>
</comment>
<evidence type="ECO:0000313" key="1">
    <source>
        <dbReference type="EMBL" id="GAI44351.1"/>
    </source>
</evidence>
<gene>
    <name evidence="1" type="ORF">S06H3_46881</name>
</gene>
<accession>X1PPA9</accession>
<protein>
    <recommendedName>
        <fullName evidence="2">6-phosphogluconate dehydrogenase NADP-binding domain-containing protein</fullName>
    </recommendedName>
</protein>